<comment type="caution">
    <text evidence="1">The sequence shown here is derived from an EMBL/GenBank/DDBJ whole genome shotgun (WGS) entry which is preliminary data.</text>
</comment>
<evidence type="ECO:0000313" key="1">
    <source>
        <dbReference type="EMBL" id="KAK4829711.1"/>
    </source>
</evidence>
<protein>
    <recommendedName>
        <fullName evidence="3">Reverse transcriptase domain-containing protein</fullName>
    </recommendedName>
</protein>
<dbReference type="AlphaFoldDB" id="A0AAN7SH58"/>
<proteinExistence type="predicted"/>
<dbReference type="EMBL" id="JAUNZN010000001">
    <property type="protein sequence ID" value="KAK4829711.1"/>
    <property type="molecule type" value="Genomic_DNA"/>
</dbReference>
<evidence type="ECO:0000313" key="2">
    <source>
        <dbReference type="Proteomes" id="UP001333110"/>
    </source>
</evidence>
<keyword evidence="2" id="KW-1185">Reference proteome</keyword>
<dbReference type="PANTHER" id="PTHR33332">
    <property type="entry name" value="REVERSE TRANSCRIPTASE DOMAIN-CONTAINING PROTEIN"/>
    <property type="match status" value="1"/>
</dbReference>
<accession>A0AAN7SH58</accession>
<name>A0AAN7SH58_MYCAM</name>
<reference evidence="1 2" key="1">
    <citation type="journal article" date="2023" name="J. Hered.">
        <title>Chromosome-level genome of the wood stork (Mycteria americana) provides insight into avian chromosome evolution.</title>
        <authorList>
            <person name="Flamio R. Jr."/>
            <person name="Ramstad K.M."/>
        </authorList>
    </citation>
    <scope>NUCLEOTIDE SEQUENCE [LARGE SCALE GENOMIC DNA]</scope>
    <source>
        <strain evidence="1">JAX WOST 10</strain>
    </source>
</reference>
<gene>
    <name evidence="1" type="ORF">QYF61_006086</name>
</gene>
<organism evidence="1 2">
    <name type="scientific">Mycteria americana</name>
    <name type="common">Wood stork</name>
    <dbReference type="NCBI Taxonomy" id="33587"/>
    <lineage>
        <taxon>Eukaryota</taxon>
        <taxon>Metazoa</taxon>
        <taxon>Chordata</taxon>
        <taxon>Craniata</taxon>
        <taxon>Vertebrata</taxon>
        <taxon>Euteleostomi</taxon>
        <taxon>Archelosauria</taxon>
        <taxon>Archosauria</taxon>
        <taxon>Dinosauria</taxon>
        <taxon>Saurischia</taxon>
        <taxon>Theropoda</taxon>
        <taxon>Coelurosauria</taxon>
        <taxon>Aves</taxon>
        <taxon>Neognathae</taxon>
        <taxon>Neoaves</taxon>
        <taxon>Aequornithes</taxon>
        <taxon>Ciconiiformes</taxon>
        <taxon>Ciconiidae</taxon>
        <taxon>Mycteria</taxon>
    </lineage>
</organism>
<sequence length="233" mass="27040">MEYLRWWVKKEILMPSNLTSVRPFTQSHTTFLVTKLERYGFVWMATSKELKLVTSGVPQGSVLKLVLFNIFIKDIDSGIECTLSKFAADTKMSVASDLVEGRMPSRGTLTGLRSGPMQMIRGLEHLSSEERLWELQLFNLEKRRLWGGLIAAFQYLKEAYKKDGERLFTMVCNDRTWGNGVKLKEGRFRLDIRKKLFMMRVVRHWNRFPREVVDAPSLEVFKVRLDGALSNLI</sequence>
<dbReference type="Proteomes" id="UP001333110">
    <property type="component" value="Unassembled WGS sequence"/>
</dbReference>
<evidence type="ECO:0008006" key="3">
    <source>
        <dbReference type="Google" id="ProtNLM"/>
    </source>
</evidence>